<comment type="caution">
    <text evidence="14">The sequence shown here is derived from an EMBL/GenBank/DDBJ whole genome shotgun (WGS) entry which is preliminary data.</text>
</comment>
<dbReference type="GO" id="GO:0005737">
    <property type="term" value="C:cytoplasm"/>
    <property type="evidence" value="ECO:0007669"/>
    <property type="project" value="TreeGrafter"/>
</dbReference>
<evidence type="ECO:0000256" key="6">
    <source>
        <dbReference type="ARBA" id="ARBA00022642"/>
    </source>
</evidence>
<dbReference type="Pfam" id="PF02749">
    <property type="entry name" value="QRPTase_N"/>
    <property type="match status" value="1"/>
</dbReference>
<evidence type="ECO:0000256" key="1">
    <source>
        <dbReference type="ARBA" id="ARBA00003237"/>
    </source>
</evidence>
<sequence>MTVDPRFPATPALHDPARVREEHRRLAATALAEDLGDPGPHGAPADPTSAAVPDVRVTGDVVVREAGVVSGLDAAAVVAELTGATFTPLCADGDPVTPGTTVARIDGDAVTVLRTERTALNILSHASGVATRTAAWVAAVAVPGARVAVRDTRKTLPGMRLLQKRAVVHGGGTPHRYGLTDQAMVKDNHVLAADGVLDAWRRVRDAHPDVWCEVEVDDLDQLRDVLAHGPRQVLLDNFDVADTRRAVAERDRLCPSCLLESSGGLTLDRAADYAACGIDSVAVGELTHSVRALDIGLDLRPVDPTSR</sequence>
<keyword evidence="8 11" id="KW-0808">Transferase</keyword>
<dbReference type="EMBL" id="PQNK01000005">
    <property type="protein sequence ID" value="RRO87042.1"/>
    <property type="molecule type" value="Genomic_DNA"/>
</dbReference>
<feature type="domain" description="Quinolinate phosphoribosyl transferase N-terminal" evidence="13">
    <location>
        <begin position="48"/>
        <end position="127"/>
    </location>
</feature>
<dbReference type="InterPro" id="IPR013785">
    <property type="entry name" value="Aldolase_TIM"/>
</dbReference>
<evidence type="ECO:0000256" key="2">
    <source>
        <dbReference type="ARBA" id="ARBA00004893"/>
    </source>
</evidence>
<dbReference type="Pfam" id="PF01729">
    <property type="entry name" value="QRPTase_C"/>
    <property type="match status" value="1"/>
</dbReference>
<dbReference type="NCBIfam" id="TIGR00078">
    <property type="entry name" value="nadC"/>
    <property type="match status" value="1"/>
</dbReference>
<dbReference type="SUPFAM" id="SSF54675">
    <property type="entry name" value="Nicotinate/Quinolinate PRTase N-terminal domain-like"/>
    <property type="match status" value="1"/>
</dbReference>
<evidence type="ECO:0000313" key="15">
    <source>
        <dbReference type="Proteomes" id="UP000276526"/>
    </source>
</evidence>
<dbReference type="GO" id="GO:0009435">
    <property type="term" value="P:NAD+ biosynthetic process"/>
    <property type="evidence" value="ECO:0007669"/>
    <property type="project" value="UniProtKB-UniPathway"/>
</dbReference>
<gene>
    <name evidence="14" type="primary">nadC</name>
    <name evidence="14" type="ORF">CXF48_04210</name>
</gene>
<evidence type="ECO:0000259" key="13">
    <source>
        <dbReference type="Pfam" id="PF02749"/>
    </source>
</evidence>
<dbReference type="PIRSF" id="PIRSF006250">
    <property type="entry name" value="NadC_ModD"/>
    <property type="match status" value="1"/>
</dbReference>
<dbReference type="CDD" id="cd01572">
    <property type="entry name" value="QPRTase"/>
    <property type="match status" value="1"/>
</dbReference>
<evidence type="ECO:0000259" key="12">
    <source>
        <dbReference type="Pfam" id="PF01729"/>
    </source>
</evidence>
<reference evidence="14 15" key="1">
    <citation type="submission" date="2018-01" db="EMBL/GenBank/DDBJ databases">
        <title>Twenty Corynebacterium bovis Genomes.</title>
        <authorList>
            <person name="Gulvik C.A."/>
        </authorList>
    </citation>
    <scope>NUCLEOTIDE SEQUENCE [LARGE SCALE GENOMIC DNA]</scope>
    <source>
        <strain evidence="14 15">F6900</strain>
    </source>
</reference>
<protein>
    <recommendedName>
        <fullName evidence="5">Nicotinate-nucleotide pyrophosphorylase [carboxylating]</fullName>
        <ecNumber evidence="4">2.4.2.19</ecNumber>
    </recommendedName>
    <alternativeName>
        <fullName evidence="9">Quinolinate phosphoribosyltransferase [decarboxylating]</fullName>
    </alternativeName>
</protein>
<organism evidence="14 15">
    <name type="scientific">Corynebacterium bovis</name>
    <dbReference type="NCBI Taxonomy" id="36808"/>
    <lineage>
        <taxon>Bacteria</taxon>
        <taxon>Bacillati</taxon>
        <taxon>Actinomycetota</taxon>
        <taxon>Actinomycetes</taxon>
        <taxon>Mycobacteriales</taxon>
        <taxon>Corynebacteriaceae</taxon>
        <taxon>Corynebacterium</taxon>
    </lineage>
</organism>
<comment type="function">
    <text evidence="1">Involved in the catabolism of quinolinic acid (QA).</text>
</comment>
<dbReference type="AlphaFoldDB" id="A0A426Q020"/>
<comment type="catalytic activity">
    <reaction evidence="10">
        <text>nicotinate beta-D-ribonucleotide + CO2 + diphosphate = quinolinate + 5-phospho-alpha-D-ribose 1-diphosphate + 2 H(+)</text>
        <dbReference type="Rhea" id="RHEA:12733"/>
        <dbReference type="ChEBI" id="CHEBI:15378"/>
        <dbReference type="ChEBI" id="CHEBI:16526"/>
        <dbReference type="ChEBI" id="CHEBI:29959"/>
        <dbReference type="ChEBI" id="CHEBI:33019"/>
        <dbReference type="ChEBI" id="CHEBI:57502"/>
        <dbReference type="ChEBI" id="CHEBI:58017"/>
        <dbReference type="EC" id="2.4.2.19"/>
    </reaction>
</comment>
<evidence type="ECO:0000313" key="14">
    <source>
        <dbReference type="EMBL" id="RRO87042.1"/>
    </source>
</evidence>
<dbReference type="GO" id="GO:0004514">
    <property type="term" value="F:nicotinate-nucleotide diphosphorylase (carboxylating) activity"/>
    <property type="evidence" value="ECO:0007669"/>
    <property type="project" value="UniProtKB-EC"/>
</dbReference>
<dbReference type="Gene3D" id="3.20.20.70">
    <property type="entry name" value="Aldolase class I"/>
    <property type="match status" value="1"/>
</dbReference>
<dbReference type="SUPFAM" id="SSF51690">
    <property type="entry name" value="Nicotinate/Quinolinate PRTase C-terminal domain-like"/>
    <property type="match status" value="1"/>
</dbReference>
<name>A0A426Q020_9CORY</name>
<dbReference type="InterPro" id="IPR004393">
    <property type="entry name" value="NadC"/>
</dbReference>
<evidence type="ECO:0000256" key="7">
    <source>
        <dbReference type="ARBA" id="ARBA00022676"/>
    </source>
</evidence>
<dbReference type="UniPathway" id="UPA00253">
    <property type="reaction ID" value="UER00331"/>
</dbReference>
<evidence type="ECO:0000256" key="9">
    <source>
        <dbReference type="ARBA" id="ARBA00033102"/>
    </source>
</evidence>
<dbReference type="InterPro" id="IPR036068">
    <property type="entry name" value="Nicotinate_pribotase-like_C"/>
</dbReference>
<accession>A0A426Q020</accession>
<proteinExistence type="inferred from homology"/>
<dbReference type="RefSeq" id="WP_125172748.1">
    <property type="nucleotide sequence ID" value="NZ_JAPJOD010000011.1"/>
</dbReference>
<evidence type="ECO:0000256" key="5">
    <source>
        <dbReference type="ARBA" id="ARBA00020990"/>
    </source>
</evidence>
<keyword evidence="7 11" id="KW-0328">Glycosyltransferase</keyword>
<comment type="pathway">
    <text evidence="2">Cofactor biosynthesis; NAD(+) biosynthesis; nicotinate D-ribonucleotide from quinolinate: step 1/1.</text>
</comment>
<dbReference type="PANTHER" id="PTHR32179:SF3">
    <property type="entry name" value="NICOTINATE-NUCLEOTIDE PYROPHOSPHORYLASE [CARBOXYLATING]"/>
    <property type="match status" value="1"/>
</dbReference>
<evidence type="ECO:0000256" key="10">
    <source>
        <dbReference type="ARBA" id="ARBA00047445"/>
    </source>
</evidence>
<comment type="similarity">
    <text evidence="3 11">Belongs to the NadC/ModD family.</text>
</comment>
<dbReference type="Gene3D" id="3.90.1170.20">
    <property type="entry name" value="Quinolinate phosphoribosyl transferase, N-terminal domain"/>
    <property type="match status" value="1"/>
</dbReference>
<evidence type="ECO:0000256" key="11">
    <source>
        <dbReference type="PIRNR" id="PIRNR006250"/>
    </source>
</evidence>
<keyword evidence="6" id="KW-0662">Pyridine nucleotide biosynthesis</keyword>
<feature type="domain" description="Quinolinate phosphoribosyl transferase C-terminal" evidence="12">
    <location>
        <begin position="129"/>
        <end position="298"/>
    </location>
</feature>
<dbReference type="Proteomes" id="UP000276526">
    <property type="component" value="Unassembled WGS sequence"/>
</dbReference>
<evidence type="ECO:0000256" key="3">
    <source>
        <dbReference type="ARBA" id="ARBA00009400"/>
    </source>
</evidence>
<dbReference type="InterPro" id="IPR002638">
    <property type="entry name" value="Quinolinate_PRibosylTrfase_C"/>
</dbReference>
<dbReference type="GO" id="GO:0034213">
    <property type="term" value="P:quinolinate catabolic process"/>
    <property type="evidence" value="ECO:0007669"/>
    <property type="project" value="TreeGrafter"/>
</dbReference>
<dbReference type="InterPro" id="IPR037128">
    <property type="entry name" value="Quinolinate_PRibosylTase_N_sf"/>
</dbReference>
<dbReference type="PANTHER" id="PTHR32179">
    <property type="entry name" value="NICOTINATE-NUCLEOTIDE PYROPHOSPHORYLASE [CARBOXYLATING]"/>
    <property type="match status" value="1"/>
</dbReference>
<evidence type="ECO:0000256" key="8">
    <source>
        <dbReference type="ARBA" id="ARBA00022679"/>
    </source>
</evidence>
<evidence type="ECO:0000256" key="4">
    <source>
        <dbReference type="ARBA" id="ARBA00011944"/>
    </source>
</evidence>
<dbReference type="InterPro" id="IPR022412">
    <property type="entry name" value="Quinolinate_PRibosylTrfase_N"/>
</dbReference>
<dbReference type="EC" id="2.4.2.19" evidence="4"/>
<dbReference type="FunFam" id="3.20.20.70:FF:000030">
    <property type="entry name" value="Nicotinate-nucleotide pyrophosphorylase, carboxylating"/>
    <property type="match status" value="1"/>
</dbReference>
<dbReference type="InterPro" id="IPR027277">
    <property type="entry name" value="NadC/ModD"/>
</dbReference>